<evidence type="ECO:0000256" key="6">
    <source>
        <dbReference type="SAM" id="MobiDB-lite"/>
    </source>
</evidence>
<comment type="similarity">
    <text evidence="3">Belongs to the SPOT14 family.</text>
</comment>
<feature type="compositionally biased region" description="Acidic residues" evidence="6">
    <location>
        <begin position="231"/>
        <end position="244"/>
    </location>
</feature>
<feature type="compositionally biased region" description="Low complexity" evidence="6">
    <location>
        <begin position="184"/>
        <end position="207"/>
    </location>
</feature>
<keyword evidence="8" id="KW-1185">Reference proteome</keyword>
<dbReference type="InParanoid" id="A0A7R8UAT0"/>
<dbReference type="AlphaFoldDB" id="A0A7R8UAT0"/>
<dbReference type="PANTHER" id="PTHR14315:SF17">
    <property type="entry name" value="MIP21584P"/>
    <property type="match status" value="1"/>
</dbReference>
<name>A0A7R8UAT0_HERIL</name>
<dbReference type="FunCoup" id="A0A7R8UAT0">
    <property type="interactions" value="317"/>
</dbReference>
<evidence type="ECO:0000256" key="2">
    <source>
        <dbReference type="ARBA" id="ARBA00004496"/>
    </source>
</evidence>
<dbReference type="GO" id="GO:0046890">
    <property type="term" value="P:regulation of lipid biosynthetic process"/>
    <property type="evidence" value="ECO:0007669"/>
    <property type="project" value="TreeGrafter"/>
</dbReference>
<sequence>MSGYSDISSKLENSRNCLRRIARHDERQFSKDSLVHIMEKFVKTVNIMDETILVPCRLMDRQVGDATDIIPAPPKTSSHYSHQHHHHHHSGTGGGGGCRKNRPPQTVHDYLSSADLFNLFNLLNSLKQDLLWTRSDEDSEQANEDENVLGSYPSTATLSDAAIHDSQELSAGRSPMKPQHKRNASNGSTASSSSSASLSSTVPATATKGHIRRPSTASMVSSNSVSNLSDSESEISNENDSGMESEDKATDLVRQCRQHLSGLHRCLEQMTEAANYLTARYQSDIGPV</sequence>
<dbReference type="GO" id="GO:0005829">
    <property type="term" value="C:cytosol"/>
    <property type="evidence" value="ECO:0007669"/>
    <property type="project" value="TreeGrafter"/>
</dbReference>
<dbReference type="Gene3D" id="6.10.140.1610">
    <property type="match status" value="1"/>
</dbReference>
<dbReference type="Pfam" id="PF07084">
    <property type="entry name" value="Spot_14"/>
    <property type="match status" value="2"/>
</dbReference>
<dbReference type="GO" id="GO:0005634">
    <property type="term" value="C:nucleus"/>
    <property type="evidence" value="ECO:0007669"/>
    <property type="project" value="UniProtKB-SubCell"/>
</dbReference>
<keyword evidence="4" id="KW-0963">Cytoplasm</keyword>
<reference evidence="7 8" key="1">
    <citation type="submission" date="2020-11" db="EMBL/GenBank/DDBJ databases">
        <authorList>
            <person name="Wallbank WR R."/>
            <person name="Pardo Diaz C."/>
            <person name="Kozak K."/>
            <person name="Martin S."/>
            <person name="Jiggins C."/>
            <person name="Moest M."/>
            <person name="Warren A I."/>
            <person name="Generalovic N T."/>
            <person name="Byers J.R.P. K."/>
            <person name="Montejo-Kovacevich G."/>
            <person name="Yen C E."/>
        </authorList>
    </citation>
    <scope>NUCLEOTIDE SEQUENCE [LARGE SCALE GENOMIC DNA]</scope>
</reference>
<evidence type="ECO:0000313" key="8">
    <source>
        <dbReference type="Proteomes" id="UP000594454"/>
    </source>
</evidence>
<feature type="compositionally biased region" description="Low complexity" evidence="6">
    <location>
        <begin position="218"/>
        <end position="230"/>
    </location>
</feature>
<comment type="subcellular location">
    <subcellularLocation>
        <location evidence="2">Cytoplasm</location>
    </subcellularLocation>
    <subcellularLocation>
        <location evidence="1">Nucleus</location>
    </subcellularLocation>
</comment>
<evidence type="ECO:0000256" key="1">
    <source>
        <dbReference type="ARBA" id="ARBA00004123"/>
    </source>
</evidence>
<dbReference type="EMBL" id="LR899009">
    <property type="protein sequence ID" value="CAD7077274.1"/>
    <property type="molecule type" value="Genomic_DNA"/>
</dbReference>
<evidence type="ECO:0000256" key="3">
    <source>
        <dbReference type="ARBA" id="ARBA00009488"/>
    </source>
</evidence>
<feature type="region of interest" description="Disordered" evidence="6">
    <location>
        <begin position="168"/>
        <end position="249"/>
    </location>
</feature>
<organism evidence="7 8">
    <name type="scientific">Hermetia illucens</name>
    <name type="common">Black soldier fly</name>
    <dbReference type="NCBI Taxonomy" id="343691"/>
    <lineage>
        <taxon>Eukaryota</taxon>
        <taxon>Metazoa</taxon>
        <taxon>Ecdysozoa</taxon>
        <taxon>Arthropoda</taxon>
        <taxon>Hexapoda</taxon>
        <taxon>Insecta</taxon>
        <taxon>Pterygota</taxon>
        <taxon>Neoptera</taxon>
        <taxon>Endopterygota</taxon>
        <taxon>Diptera</taxon>
        <taxon>Brachycera</taxon>
        <taxon>Stratiomyomorpha</taxon>
        <taxon>Stratiomyidae</taxon>
        <taxon>Hermetiinae</taxon>
        <taxon>Hermetia</taxon>
    </lineage>
</organism>
<dbReference type="PANTHER" id="PTHR14315">
    <property type="entry name" value="SPOT14 FAMILY MEMBER"/>
    <property type="match status" value="1"/>
</dbReference>
<proteinExistence type="inferred from homology"/>
<keyword evidence="5" id="KW-0539">Nucleus</keyword>
<feature type="region of interest" description="Disordered" evidence="6">
    <location>
        <begin position="72"/>
        <end position="106"/>
    </location>
</feature>
<dbReference type="Proteomes" id="UP000594454">
    <property type="component" value="Chromosome 1"/>
</dbReference>
<evidence type="ECO:0000256" key="5">
    <source>
        <dbReference type="ARBA" id="ARBA00023242"/>
    </source>
</evidence>
<gene>
    <name evidence="7" type="ORF">HERILL_LOCUS636</name>
</gene>
<evidence type="ECO:0000256" key="4">
    <source>
        <dbReference type="ARBA" id="ARBA00022490"/>
    </source>
</evidence>
<protein>
    <submittedName>
        <fullName evidence="7">Uncharacterized protein</fullName>
    </submittedName>
</protein>
<dbReference type="InterPro" id="IPR053719">
    <property type="entry name" value="Lipogen_MT_Stabilize_sf"/>
</dbReference>
<dbReference type="InterPro" id="IPR009786">
    <property type="entry name" value="Spot_14"/>
</dbReference>
<accession>A0A7R8UAT0</accession>
<dbReference type="OrthoDB" id="5951908at2759"/>
<evidence type="ECO:0000313" key="7">
    <source>
        <dbReference type="EMBL" id="CAD7077274.1"/>
    </source>
</evidence>
<feature type="compositionally biased region" description="Basic residues" evidence="6">
    <location>
        <begin position="81"/>
        <end position="90"/>
    </location>
</feature>